<proteinExistence type="predicted"/>
<evidence type="ECO:0008006" key="3">
    <source>
        <dbReference type="Google" id="ProtNLM"/>
    </source>
</evidence>
<sequence length="266" mass="30019">MKKNKWVLILFMLIGGHCVFSQSIEIFGKVLSKNNLENIHVINKTAQVFTITDINGHFKITAKLNDTLKVSSVQHKTKEILISKEIITAKAVSVILEAQINELDEVIVGKVLSGDLLSDIKNVEGTPPINFYDVGIPGYTGKPATQSERRLSEAGEFRPKMLLGALTGGIPLNPILNGISGRTKMLKNRVKIEEKEALMQSVKSKLAKDFFASNPLEDHLKMDFFYFCADDKNFIKHCKNQTDFKILIFLRMKYKQYLENLNSTKK</sequence>
<organism evidence="1 2">
    <name type="scientific">Algibacter marinivivus</name>
    <dbReference type="NCBI Taxonomy" id="2100723"/>
    <lineage>
        <taxon>Bacteria</taxon>
        <taxon>Pseudomonadati</taxon>
        <taxon>Bacteroidota</taxon>
        <taxon>Flavobacteriia</taxon>
        <taxon>Flavobacteriales</taxon>
        <taxon>Flavobacteriaceae</taxon>
        <taxon>Algibacter</taxon>
    </lineage>
</organism>
<dbReference type="OrthoDB" id="1427655at2"/>
<keyword evidence="2" id="KW-1185">Reference proteome</keyword>
<comment type="caution">
    <text evidence="1">The sequence shown here is derived from an EMBL/GenBank/DDBJ whole genome shotgun (WGS) entry which is preliminary data.</text>
</comment>
<dbReference type="SUPFAM" id="SSF49464">
    <property type="entry name" value="Carboxypeptidase regulatory domain-like"/>
    <property type="match status" value="1"/>
</dbReference>
<dbReference type="Pfam" id="PF13715">
    <property type="entry name" value="CarbopepD_reg_2"/>
    <property type="match status" value="1"/>
</dbReference>
<reference evidence="2" key="3">
    <citation type="submission" date="2018-05" db="EMBL/GenBank/DDBJ databases">
        <authorList>
            <person name="Lu D."/>
        </authorList>
    </citation>
    <scope>NUCLEOTIDE SEQUENCE [LARGE SCALE GENOMIC DNA]</scope>
    <source>
        <strain evidence="2">ZY111</strain>
    </source>
</reference>
<reference evidence="1 2" key="1">
    <citation type="submission" date="2018-05" db="EMBL/GenBank/DDBJ databases">
        <title>Algibacter marinivivus sp. nov., isolated from sample around a algae.</title>
        <authorList>
            <person name="Zhong X."/>
        </authorList>
    </citation>
    <scope>NUCLEOTIDE SEQUENCE [LARGE SCALE GENOMIC DNA]</scope>
    <source>
        <strain evidence="1 2">ZY111</strain>
    </source>
</reference>
<gene>
    <name evidence="1" type="ORF">DIS18_13590</name>
</gene>
<dbReference type="AlphaFoldDB" id="A0A2U2X1S0"/>
<evidence type="ECO:0000313" key="2">
    <source>
        <dbReference type="Proteomes" id="UP000245375"/>
    </source>
</evidence>
<dbReference type="RefSeq" id="WP_109353631.1">
    <property type="nucleotide sequence ID" value="NZ_QFRI01000004.1"/>
</dbReference>
<accession>A0A2U2X1S0</accession>
<dbReference type="InterPro" id="IPR008969">
    <property type="entry name" value="CarboxyPept-like_regulatory"/>
</dbReference>
<evidence type="ECO:0000313" key="1">
    <source>
        <dbReference type="EMBL" id="PWH81709.1"/>
    </source>
</evidence>
<reference evidence="2" key="2">
    <citation type="submission" date="2018-05" db="EMBL/GenBank/DDBJ databases">
        <title>Algibacter marinivivus sp. nov., isolated from sample around a algae.</title>
        <authorList>
            <person name="Lu D."/>
        </authorList>
    </citation>
    <scope>NUCLEOTIDE SEQUENCE [LARGE SCALE GENOMIC DNA]</scope>
    <source>
        <strain evidence="2">ZY111</strain>
    </source>
</reference>
<protein>
    <recommendedName>
        <fullName evidence="3">CarboxypepD_reg-like domain-containing protein</fullName>
    </recommendedName>
</protein>
<dbReference type="EMBL" id="QFRI01000004">
    <property type="protein sequence ID" value="PWH81709.1"/>
    <property type="molecule type" value="Genomic_DNA"/>
</dbReference>
<dbReference type="Proteomes" id="UP000245375">
    <property type="component" value="Unassembled WGS sequence"/>
</dbReference>
<name>A0A2U2X1S0_9FLAO</name>